<gene>
    <name evidence="2" type="ORF">DPMN_191519</name>
</gene>
<reference evidence="2" key="2">
    <citation type="submission" date="2020-11" db="EMBL/GenBank/DDBJ databases">
        <authorList>
            <person name="McCartney M.A."/>
            <person name="Auch B."/>
            <person name="Kono T."/>
            <person name="Mallez S."/>
            <person name="Becker A."/>
            <person name="Gohl D.M."/>
            <person name="Silverstein K.A.T."/>
            <person name="Koren S."/>
            <person name="Bechman K.B."/>
            <person name="Herman A."/>
            <person name="Abrahante J.E."/>
            <person name="Garbe J."/>
        </authorList>
    </citation>
    <scope>NUCLEOTIDE SEQUENCE</scope>
    <source>
        <strain evidence="2">Duluth1</strain>
        <tissue evidence="2">Whole animal</tissue>
    </source>
</reference>
<evidence type="ECO:0000313" key="3">
    <source>
        <dbReference type="Proteomes" id="UP000828390"/>
    </source>
</evidence>
<organism evidence="2 3">
    <name type="scientific">Dreissena polymorpha</name>
    <name type="common">Zebra mussel</name>
    <name type="synonym">Mytilus polymorpha</name>
    <dbReference type="NCBI Taxonomy" id="45954"/>
    <lineage>
        <taxon>Eukaryota</taxon>
        <taxon>Metazoa</taxon>
        <taxon>Spiralia</taxon>
        <taxon>Lophotrochozoa</taxon>
        <taxon>Mollusca</taxon>
        <taxon>Bivalvia</taxon>
        <taxon>Autobranchia</taxon>
        <taxon>Heteroconchia</taxon>
        <taxon>Euheterodonta</taxon>
        <taxon>Imparidentia</taxon>
        <taxon>Neoheterodontei</taxon>
        <taxon>Myida</taxon>
        <taxon>Dreissenoidea</taxon>
        <taxon>Dreissenidae</taxon>
        <taxon>Dreissena</taxon>
    </lineage>
</organism>
<reference evidence="2" key="1">
    <citation type="journal article" date="2019" name="bioRxiv">
        <title>The Genome of the Zebra Mussel, Dreissena polymorpha: A Resource for Invasive Species Research.</title>
        <authorList>
            <person name="McCartney M.A."/>
            <person name="Auch B."/>
            <person name="Kono T."/>
            <person name="Mallez S."/>
            <person name="Zhang Y."/>
            <person name="Obille A."/>
            <person name="Becker A."/>
            <person name="Abrahante J.E."/>
            <person name="Garbe J."/>
            <person name="Badalamenti J.P."/>
            <person name="Herman A."/>
            <person name="Mangelson H."/>
            <person name="Liachko I."/>
            <person name="Sullivan S."/>
            <person name="Sone E.D."/>
            <person name="Koren S."/>
            <person name="Silverstein K.A.T."/>
            <person name="Beckman K.B."/>
            <person name="Gohl D.M."/>
        </authorList>
    </citation>
    <scope>NUCLEOTIDE SEQUENCE</scope>
    <source>
        <strain evidence="2">Duluth1</strain>
        <tissue evidence="2">Whole animal</tissue>
    </source>
</reference>
<accession>A0A9D3XY79</accession>
<name>A0A9D3XY79_DREPO</name>
<dbReference type="AlphaFoldDB" id="A0A9D3XY79"/>
<protein>
    <submittedName>
        <fullName evidence="2">Uncharacterized protein</fullName>
    </submittedName>
</protein>
<dbReference type="EMBL" id="JAIWYP010000115">
    <property type="protein sequence ID" value="KAH3689503.1"/>
    <property type="molecule type" value="Genomic_DNA"/>
</dbReference>
<evidence type="ECO:0000313" key="2">
    <source>
        <dbReference type="EMBL" id="KAH3689503.1"/>
    </source>
</evidence>
<evidence type="ECO:0000256" key="1">
    <source>
        <dbReference type="SAM" id="MobiDB-lite"/>
    </source>
</evidence>
<sequence length="85" mass="9317">MVCNATPGAPRPSSTLPPALSRCSRPSSDNVVKPLSSYGKLPFRLVIPPQSGNQRSQRERTSGSRYDGTRWISRALRKSHLSVLP</sequence>
<dbReference type="Proteomes" id="UP000828390">
    <property type="component" value="Unassembled WGS sequence"/>
</dbReference>
<keyword evidence="3" id="KW-1185">Reference proteome</keyword>
<proteinExistence type="predicted"/>
<feature type="region of interest" description="Disordered" evidence="1">
    <location>
        <begin position="1"/>
        <end position="68"/>
    </location>
</feature>
<comment type="caution">
    <text evidence="2">The sequence shown here is derived from an EMBL/GenBank/DDBJ whole genome shotgun (WGS) entry which is preliminary data.</text>
</comment>